<evidence type="ECO:0000256" key="30">
    <source>
        <dbReference type="ARBA" id="ARBA00050991"/>
    </source>
</evidence>
<evidence type="ECO:0000256" key="25">
    <source>
        <dbReference type="ARBA" id="ARBA00049645"/>
    </source>
</evidence>
<dbReference type="Pfam" id="PF00067">
    <property type="entry name" value="p450"/>
    <property type="match status" value="2"/>
</dbReference>
<comment type="catalytic activity">
    <reaction evidence="27">
        <text>testosterone + reduced [NADPH--hemoprotein reductase] + O2 = 2-hydroxytestosterone + oxidized [NADPH--hemoprotein reductase] + H2O + H(+)</text>
        <dbReference type="Rhea" id="RHEA:46300"/>
        <dbReference type="Rhea" id="RHEA-COMP:11964"/>
        <dbReference type="Rhea" id="RHEA-COMP:11965"/>
        <dbReference type="ChEBI" id="CHEBI:15377"/>
        <dbReference type="ChEBI" id="CHEBI:15378"/>
        <dbReference type="ChEBI" id="CHEBI:15379"/>
        <dbReference type="ChEBI" id="CHEBI:17347"/>
        <dbReference type="ChEBI" id="CHEBI:57618"/>
        <dbReference type="ChEBI" id="CHEBI:58210"/>
        <dbReference type="ChEBI" id="CHEBI:86013"/>
    </reaction>
    <physiologicalReaction direction="left-to-right" evidence="27">
        <dbReference type="Rhea" id="RHEA:46301"/>
    </physiologicalReaction>
</comment>
<evidence type="ECO:0000256" key="34">
    <source>
        <dbReference type="ARBA" id="ARBA00051606"/>
    </source>
</evidence>
<dbReference type="InterPro" id="IPR036396">
    <property type="entry name" value="Cyt_P450_sf"/>
</dbReference>
<dbReference type="GO" id="GO:0020037">
    <property type="term" value="F:heme binding"/>
    <property type="evidence" value="ECO:0007669"/>
    <property type="project" value="InterPro"/>
</dbReference>
<comment type="catalytic activity">
    <reaction evidence="31">
        <text>testosterone + reduced [NADPH--hemoprotein reductase] + O2 = 16beta,17beta-dihydroxyandrost-4-en-3-one + oxidized [NADPH--hemoprotein reductase] + H2O + H(+)</text>
        <dbReference type="Rhea" id="RHEA:46304"/>
        <dbReference type="Rhea" id="RHEA-COMP:11964"/>
        <dbReference type="Rhea" id="RHEA-COMP:11965"/>
        <dbReference type="ChEBI" id="CHEBI:15377"/>
        <dbReference type="ChEBI" id="CHEBI:15378"/>
        <dbReference type="ChEBI" id="CHEBI:15379"/>
        <dbReference type="ChEBI" id="CHEBI:17347"/>
        <dbReference type="ChEBI" id="CHEBI:57618"/>
        <dbReference type="ChEBI" id="CHEBI:58210"/>
        <dbReference type="ChEBI" id="CHEBI:83027"/>
    </reaction>
    <physiologicalReaction direction="left-to-right" evidence="31">
        <dbReference type="Rhea" id="RHEA:46305"/>
    </physiologicalReaction>
</comment>
<dbReference type="GO" id="GO:0098794">
    <property type="term" value="C:postsynapse"/>
    <property type="evidence" value="ECO:0007669"/>
    <property type="project" value="UniProtKB-SubCell"/>
</dbReference>
<keyword evidence="10 46" id="KW-0479">Metal-binding</keyword>
<evidence type="ECO:0000256" key="27">
    <source>
        <dbReference type="ARBA" id="ARBA00050344"/>
    </source>
</evidence>
<evidence type="ECO:0000256" key="43">
    <source>
        <dbReference type="ARBA" id="ARBA00077287"/>
    </source>
</evidence>
<keyword evidence="19" id="KW-0472">Membrane</keyword>
<evidence type="ECO:0000256" key="3">
    <source>
        <dbReference type="ARBA" id="ARBA00004279"/>
    </source>
</evidence>
<keyword evidence="8 46" id="KW-0349">Heme</keyword>
<dbReference type="Proteomes" id="UP000009130">
    <property type="component" value="Chromosome 7"/>
</dbReference>
<dbReference type="eggNOG" id="KOG0157">
    <property type="taxonomic scope" value="Eukaryota"/>
</dbReference>
<dbReference type="PROSITE" id="PS00086">
    <property type="entry name" value="CYTOCHROME_P450"/>
    <property type="match status" value="1"/>
</dbReference>
<accession>G7PBL7</accession>
<evidence type="ECO:0000256" key="9">
    <source>
        <dbReference type="ARBA" id="ARBA00022692"/>
    </source>
</evidence>
<evidence type="ECO:0000256" key="40">
    <source>
        <dbReference type="ARBA" id="ARBA00054645"/>
    </source>
</evidence>
<evidence type="ECO:0000256" key="23">
    <source>
        <dbReference type="ARBA" id="ARBA00034106"/>
    </source>
</evidence>
<dbReference type="FunFam" id="1.10.630.10:FF:000031">
    <property type="entry name" value="cholesterol 24-hydroxylase isoform X2"/>
    <property type="match status" value="1"/>
</dbReference>
<dbReference type="PRINTS" id="PR00385">
    <property type="entry name" value="P450"/>
</dbReference>
<evidence type="ECO:0000256" key="22">
    <source>
        <dbReference type="ARBA" id="ARBA00023273"/>
    </source>
</evidence>
<organism>
    <name type="scientific">Macaca fascicularis</name>
    <name type="common">Crab-eating macaque</name>
    <name type="synonym">Cynomolgus monkey</name>
    <dbReference type="NCBI Taxonomy" id="9541"/>
    <lineage>
        <taxon>Eukaryota</taxon>
        <taxon>Metazoa</taxon>
        <taxon>Chordata</taxon>
        <taxon>Craniata</taxon>
        <taxon>Vertebrata</taxon>
        <taxon>Euteleostomi</taxon>
        <taxon>Mammalia</taxon>
        <taxon>Eutheria</taxon>
        <taxon>Euarchontoglires</taxon>
        <taxon>Primates</taxon>
        <taxon>Haplorrhini</taxon>
        <taxon>Catarrhini</taxon>
        <taxon>Cercopithecidae</taxon>
        <taxon>Cercopithecinae</taxon>
        <taxon>Macaca</taxon>
    </lineage>
</organism>
<evidence type="ECO:0000256" key="6">
    <source>
        <dbReference type="ARBA" id="ARBA00010617"/>
    </source>
</evidence>
<comment type="catalytic activity">
    <reaction evidence="29">
        <text>7-dehydrocholesterol + reduced [NADPH--hemoprotein reductase] + O2 = cholesta-5,7-dien-3beta,25-diol + oxidized [NADPH--hemoprotein reductase] + H2O + H(+)</text>
        <dbReference type="Rhea" id="RHEA:53240"/>
        <dbReference type="Rhea" id="RHEA-COMP:11964"/>
        <dbReference type="Rhea" id="RHEA-COMP:11965"/>
        <dbReference type="ChEBI" id="CHEBI:15377"/>
        <dbReference type="ChEBI" id="CHEBI:15378"/>
        <dbReference type="ChEBI" id="CHEBI:15379"/>
        <dbReference type="ChEBI" id="CHEBI:17759"/>
        <dbReference type="ChEBI" id="CHEBI:57618"/>
        <dbReference type="ChEBI" id="CHEBI:58210"/>
        <dbReference type="ChEBI" id="CHEBI:137057"/>
    </reaction>
    <physiologicalReaction direction="left-to-right" evidence="29">
        <dbReference type="Rhea" id="RHEA:53241"/>
    </physiologicalReaction>
</comment>
<comment type="similarity">
    <text evidence="6 47">Belongs to the cytochrome P450 family.</text>
</comment>
<dbReference type="SUPFAM" id="SSF48264">
    <property type="entry name" value="Cytochrome P450"/>
    <property type="match status" value="1"/>
</dbReference>
<comment type="pathway">
    <text evidence="25">Steroid metabolism; cholesterol degradation.</text>
</comment>
<keyword evidence="15 46" id="KW-0408">Iron</keyword>
<evidence type="ECO:0000256" key="21">
    <source>
        <dbReference type="ARBA" id="ARBA00023221"/>
    </source>
</evidence>
<dbReference type="PRINTS" id="PR00463">
    <property type="entry name" value="EP450I"/>
</dbReference>
<proteinExistence type="inferred from homology"/>
<evidence type="ECO:0000256" key="2">
    <source>
        <dbReference type="ARBA" id="ARBA00004111"/>
    </source>
</evidence>
<evidence type="ECO:0000256" key="41">
    <source>
        <dbReference type="ARBA" id="ARBA00066440"/>
    </source>
</evidence>
<evidence type="ECO:0000256" key="44">
    <source>
        <dbReference type="ARBA" id="ARBA00079170"/>
    </source>
</evidence>
<dbReference type="InterPro" id="IPR039983">
    <property type="entry name" value="CYP46A1"/>
</dbReference>
<name>G7PBL7_MACFA</name>
<dbReference type="EMBL" id="CM001282">
    <property type="protein sequence ID" value="EHH63884.1"/>
    <property type="molecule type" value="Genomic_DNA"/>
</dbReference>
<comment type="catalytic activity">
    <reaction evidence="39">
        <text>desmosterol + reduced [NADPH--hemoprotein reductase] + O2 = (24S)-25-epoxycholesterol + oxidized [NADPH--hemoprotein reductase] + H2O + H(+)</text>
        <dbReference type="Rhea" id="RHEA:53232"/>
        <dbReference type="Rhea" id="RHEA-COMP:11964"/>
        <dbReference type="Rhea" id="RHEA-COMP:11965"/>
        <dbReference type="ChEBI" id="CHEBI:15377"/>
        <dbReference type="ChEBI" id="CHEBI:15378"/>
        <dbReference type="ChEBI" id="CHEBI:15379"/>
        <dbReference type="ChEBI" id="CHEBI:17737"/>
        <dbReference type="ChEBI" id="CHEBI:41633"/>
        <dbReference type="ChEBI" id="CHEBI:57618"/>
        <dbReference type="ChEBI" id="CHEBI:58210"/>
    </reaction>
    <physiologicalReaction direction="left-to-right" evidence="39">
        <dbReference type="Rhea" id="RHEA:53233"/>
    </physiologicalReaction>
</comment>
<evidence type="ECO:0000256" key="17">
    <source>
        <dbReference type="ARBA" id="ARBA00023033"/>
    </source>
</evidence>
<evidence type="ECO:0000256" key="12">
    <source>
        <dbReference type="ARBA" id="ARBA00022848"/>
    </source>
</evidence>
<sequence length="581" mass="65605">MCDVHSPSSGHLPCFWKKDEVGGRVLQDVFLDWAKKYGPVVRVNVFHKTSVIITSPESVKKFLMSTKYNKDSKMYRALQTVFDSSAKAWCPNATMSVGTSSGDNYERWHKQRRVIDLAFSRSSLVSLMETFNEKAEQLVEILEAKADGQTPVSMQDMLTYTAMDILAKAAFGMETSMLLGAQKPLSQAVKLMLEGITASRNTLAKFLPGKRKQLREVRESIRFLRQVGRDWVQRRREALKRGEEVPADILTQILKAEEGAQDDEGLLDNFVTFFIAGHETSANHLAFTVMELSRQPEIVARLQAEVDEVIGSKRYLDFEDLGRLQYLSQVLKESLRLYPPAWGTFRLLEEETLIDGVRVPGNTPLLWLKRCQGNNLGTRDERTLCPQFSTYVMGRMDTYFEDPLTFNPDRFGPGAPKPRFTYFPFSLGHRSCIGQQFAQMEVKVVMAKLLQRLEFRLVPGQRFGLQEQATLKPLDPGRHRCVLAPDVRCRSPSVLAAVLNDGSKGWSHQADEDTETQGLHALCLLLWLDLVPIGQHLLHSPSKRTTGHWPQYCSDATQHCLEGPGGIGSLWKLQVPGLTSR</sequence>
<dbReference type="GO" id="GO:0033781">
    <property type="term" value="F:cholesterol 24-hydroxylase activity"/>
    <property type="evidence" value="ECO:0007669"/>
    <property type="project" value="UniProtKB-EC"/>
</dbReference>
<evidence type="ECO:0000256" key="32">
    <source>
        <dbReference type="ARBA" id="ARBA00051503"/>
    </source>
</evidence>
<keyword evidence="21" id="KW-0753">Steroid metabolism</keyword>
<keyword evidence="18" id="KW-0443">Lipid metabolism</keyword>
<evidence type="ECO:0000256" key="46">
    <source>
        <dbReference type="PIRSR" id="PIRSR602401-1"/>
    </source>
</evidence>
<dbReference type="AlphaFoldDB" id="G7PBL7"/>
<dbReference type="CDD" id="cd20613">
    <property type="entry name" value="CYP46A1-like"/>
    <property type="match status" value="1"/>
</dbReference>
<evidence type="ECO:0000256" key="16">
    <source>
        <dbReference type="ARBA" id="ARBA00023018"/>
    </source>
</evidence>
<protein>
    <recommendedName>
        <fullName evidence="42">Cholesterol 24-hydroxylase</fullName>
        <ecNumber evidence="41">1.14.14.25</ecNumber>
    </recommendedName>
    <alternativeName>
        <fullName evidence="44">Cholesterol 24-monooxygenase</fullName>
    </alternativeName>
    <alternativeName>
        <fullName evidence="43">Cholesterol 24S-hydroxylase</fullName>
    </alternativeName>
    <alternativeName>
        <fullName evidence="45">Cytochrome P450 46A1</fullName>
    </alternativeName>
</protein>
<dbReference type="EC" id="1.14.14.25" evidence="41"/>
<evidence type="ECO:0000256" key="18">
    <source>
        <dbReference type="ARBA" id="ARBA00023098"/>
    </source>
</evidence>
<dbReference type="InterPro" id="IPR002401">
    <property type="entry name" value="Cyt_P450_E_grp-I"/>
</dbReference>
<evidence type="ECO:0000256" key="47">
    <source>
        <dbReference type="RuleBase" id="RU000461"/>
    </source>
</evidence>
<dbReference type="Gene3D" id="1.10.630.10">
    <property type="entry name" value="Cytochrome P450"/>
    <property type="match status" value="1"/>
</dbReference>
<evidence type="ECO:0000256" key="39">
    <source>
        <dbReference type="ARBA" id="ARBA00052870"/>
    </source>
</evidence>
<comment type="catalytic activity">
    <reaction evidence="34">
        <text>7alpha-hydroxycholesterol + reduced [NADPH--hemoprotein reductase] + O2 = (24S)-7alpha-dihydroxycholesterol + oxidized [NADPH--hemoprotein reductase] + H2O + H(+)</text>
        <dbReference type="Rhea" id="RHEA:46380"/>
        <dbReference type="Rhea" id="RHEA-COMP:11964"/>
        <dbReference type="Rhea" id="RHEA-COMP:11965"/>
        <dbReference type="ChEBI" id="CHEBI:15377"/>
        <dbReference type="ChEBI" id="CHEBI:15378"/>
        <dbReference type="ChEBI" id="CHEBI:15379"/>
        <dbReference type="ChEBI" id="CHEBI:17500"/>
        <dbReference type="ChEBI" id="CHEBI:37640"/>
        <dbReference type="ChEBI" id="CHEBI:57618"/>
        <dbReference type="ChEBI" id="CHEBI:58210"/>
    </reaction>
    <physiologicalReaction direction="left-to-right" evidence="34">
        <dbReference type="Rhea" id="RHEA:46381"/>
    </physiologicalReaction>
</comment>
<comment type="catalytic activity">
    <reaction evidence="32">
        <text>testosterone + reduced [NADPH--hemoprotein reductase] + O2 = 6beta,17beta-dihydroxyandrost-4-en-3-one + oxidized [NADPH--hemoprotein reductase] + H2O + H(+)</text>
        <dbReference type="Rhea" id="RHEA:46296"/>
        <dbReference type="Rhea" id="RHEA-COMP:11964"/>
        <dbReference type="Rhea" id="RHEA-COMP:11965"/>
        <dbReference type="ChEBI" id="CHEBI:15377"/>
        <dbReference type="ChEBI" id="CHEBI:15378"/>
        <dbReference type="ChEBI" id="CHEBI:15379"/>
        <dbReference type="ChEBI" id="CHEBI:17347"/>
        <dbReference type="ChEBI" id="CHEBI:34477"/>
        <dbReference type="ChEBI" id="CHEBI:57618"/>
        <dbReference type="ChEBI" id="CHEBI:58210"/>
    </reaction>
    <physiologicalReaction direction="left-to-right" evidence="32">
        <dbReference type="Rhea" id="RHEA:46297"/>
    </physiologicalReaction>
</comment>
<dbReference type="GO" id="GO:0030425">
    <property type="term" value="C:dendrite"/>
    <property type="evidence" value="ECO:0007669"/>
    <property type="project" value="UniProtKB-SubCell"/>
</dbReference>
<keyword evidence="20" id="KW-1207">Sterol metabolism</keyword>
<dbReference type="InterPro" id="IPR017972">
    <property type="entry name" value="Cyt_P450_CS"/>
</dbReference>
<comment type="catalytic activity">
    <reaction evidence="38">
        <text>progesterone + reduced [NADPH--hemoprotein reductase] + O2 = 17alpha-hydroxyprogesterone + oxidized [NADPH--hemoprotein reductase] + H2O + H(+)</text>
        <dbReference type="Rhea" id="RHEA:46308"/>
        <dbReference type="Rhea" id="RHEA-COMP:11964"/>
        <dbReference type="Rhea" id="RHEA-COMP:11965"/>
        <dbReference type="ChEBI" id="CHEBI:15377"/>
        <dbReference type="ChEBI" id="CHEBI:15378"/>
        <dbReference type="ChEBI" id="CHEBI:15379"/>
        <dbReference type="ChEBI" id="CHEBI:17026"/>
        <dbReference type="ChEBI" id="CHEBI:17252"/>
        <dbReference type="ChEBI" id="CHEBI:57618"/>
        <dbReference type="ChEBI" id="CHEBI:58210"/>
    </reaction>
    <physiologicalReaction direction="left-to-right" evidence="38">
        <dbReference type="Rhea" id="RHEA:46309"/>
    </physiologicalReaction>
</comment>
<evidence type="ECO:0000256" key="24">
    <source>
        <dbReference type="ARBA" id="ARBA00034110"/>
    </source>
</evidence>
<evidence type="ECO:0000256" key="36">
    <source>
        <dbReference type="ARBA" id="ARBA00051763"/>
    </source>
</evidence>
<evidence type="ECO:0000256" key="35">
    <source>
        <dbReference type="ARBA" id="ARBA00051748"/>
    </source>
</evidence>
<reference evidence="48" key="1">
    <citation type="journal article" date="2011" name="Nat. Biotechnol.">
        <title>Genome sequencing and comparison of two nonhuman primate animal models, the cynomolgus and Chinese rhesus macaques.</title>
        <authorList>
            <person name="Yan G."/>
            <person name="Zhang G."/>
            <person name="Fang X."/>
            <person name="Zhang Y."/>
            <person name="Li C."/>
            <person name="Ling F."/>
            <person name="Cooper D.N."/>
            <person name="Li Q."/>
            <person name="Li Y."/>
            <person name="van Gool A.J."/>
            <person name="Du H."/>
            <person name="Chen J."/>
            <person name="Chen R."/>
            <person name="Zhang P."/>
            <person name="Huang Z."/>
            <person name="Thompson J.R."/>
            <person name="Meng Y."/>
            <person name="Bai Y."/>
            <person name="Wang J."/>
            <person name="Zhuo M."/>
            <person name="Wang T."/>
            <person name="Huang Y."/>
            <person name="Wei L."/>
            <person name="Li J."/>
            <person name="Wang Z."/>
            <person name="Hu H."/>
            <person name="Yang P."/>
            <person name="Le L."/>
            <person name="Stenson P.D."/>
            <person name="Li B."/>
            <person name="Liu X."/>
            <person name="Ball E.V."/>
            <person name="An N."/>
            <person name="Huang Q."/>
            <person name="Zhang Y."/>
            <person name="Fan W."/>
            <person name="Zhang X."/>
            <person name="Li Y."/>
            <person name="Wang W."/>
            <person name="Katze M.G."/>
            <person name="Su B."/>
            <person name="Nielsen R."/>
            <person name="Yang H."/>
            <person name="Wang J."/>
            <person name="Wang X."/>
            <person name="Wang J."/>
        </authorList>
    </citation>
    <scope>NUCLEOTIDE SEQUENCE [LARGE SCALE GENOMIC DNA]</scope>
    <source>
        <strain evidence="48">CE-4</strain>
    </source>
</reference>
<feature type="binding site" description="axial binding residue" evidence="46">
    <location>
        <position position="432"/>
    </location>
    <ligand>
        <name>heme</name>
        <dbReference type="ChEBI" id="CHEBI:30413"/>
    </ligand>
    <ligandPart>
        <name>Fe</name>
        <dbReference type="ChEBI" id="CHEBI:18248"/>
    </ligandPart>
</feature>
<evidence type="ECO:0000256" key="20">
    <source>
        <dbReference type="ARBA" id="ARBA00023166"/>
    </source>
</evidence>
<dbReference type="GO" id="GO:0005506">
    <property type="term" value="F:iron ion binding"/>
    <property type="evidence" value="ECO:0007669"/>
    <property type="project" value="InterPro"/>
</dbReference>
<evidence type="ECO:0000256" key="1">
    <source>
        <dbReference type="ARBA" id="ARBA00001971"/>
    </source>
</evidence>
<dbReference type="InterPro" id="IPR001128">
    <property type="entry name" value="Cyt_P450"/>
</dbReference>
<dbReference type="PANTHER" id="PTHR24293">
    <property type="entry name" value="CYTOCHROME P450 FAMILY 46 SUBFAMILY A"/>
    <property type="match status" value="1"/>
</dbReference>
<evidence type="ECO:0000256" key="10">
    <source>
        <dbReference type="ARBA" id="ARBA00022723"/>
    </source>
</evidence>
<evidence type="ECO:0000256" key="13">
    <source>
        <dbReference type="ARBA" id="ARBA00022989"/>
    </source>
</evidence>
<evidence type="ECO:0000256" key="42">
    <source>
        <dbReference type="ARBA" id="ARBA00068948"/>
    </source>
</evidence>
<evidence type="ECO:0000256" key="11">
    <source>
        <dbReference type="ARBA" id="ARBA00022824"/>
    </source>
</evidence>
<comment type="function">
    <text evidence="40">P450 monooxygenase that plays a major role in cholesterol homeostasis in the brain. Primarily catalyzes the hydroxylation (with S stereochemistry) at C-24 of cholesterol side chain, triggering cholesterol diffusion out of neurons and its further degradation. By promoting constant cholesterol elimination in neurons, may activate the mevalonate pathway and coordinate the synthesis of new cholesterol and nonsterol isoprenoids involved in synaptic activity and learning. Further hydroxylates cholesterol derivatives and hormone steroids on both the ring and side chain of these molecules, converting them into active oxysterols involved in lipid signaling and biosynthesis. Acts as an epoxidase converting cholesta-5,24-dien-3beta-ol/desmosterol into (24S),25-epoxycholesterol, an abundant lipid ligand of nuclear NR1H2 and NR1H3 receptors shown to promote neurogenesis in developing brain. May also catalyze the oxidative metabolism of xenobiotics, such as clotrimazole.</text>
</comment>
<dbReference type="PANTHER" id="PTHR24293:SF1">
    <property type="entry name" value="CHOLESTEROL 24-HYDROXYLASE"/>
    <property type="match status" value="1"/>
</dbReference>
<keyword evidence="13" id="KW-1133">Transmembrane helix</keyword>
<evidence type="ECO:0000256" key="19">
    <source>
        <dbReference type="ARBA" id="ARBA00023136"/>
    </source>
</evidence>
<keyword evidence="17 47" id="KW-0503">Monooxygenase</keyword>
<evidence type="ECO:0000256" key="4">
    <source>
        <dbReference type="ARBA" id="ARBA00004389"/>
    </source>
</evidence>
<keyword evidence="22" id="KW-0966">Cell projection</keyword>
<comment type="catalytic activity">
    <reaction evidence="26">
        <text>desmosterol + reduced [NADPH--hemoprotein reductase] + O2 = (24Z),26-hydroxydesmosterol + oxidized [NADPH--hemoprotein reductase] + H2O + H(+)</text>
        <dbReference type="Rhea" id="RHEA:53236"/>
        <dbReference type="Rhea" id="RHEA-COMP:11964"/>
        <dbReference type="Rhea" id="RHEA-COMP:11965"/>
        <dbReference type="ChEBI" id="CHEBI:15377"/>
        <dbReference type="ChEBI" id="CHEBI:15378"/>
        <dbReference type="ChEBI" id="CHEBI:15379"/>
        <dbReference type="ChEBI" id="CHEBI:17737"/>
        <dbReference type="ChEBI" id="CHEBI:57618"/>
        <dbReference type="ChEBI" id="CHEBI:58210"/>
        <dbReference type="ChEBI" id="CHEBI:137053"/>
    </reaction>
    <physiologicalReaction direction="left-to-right" evidence="26">
        <dbReference type="Rhea" id="RHEA:53237"/>
    </physiologicalReaction>
</comment>
<comment type="catalytic activity">
    <reaction evidence="35">
        <text>cholestanol + reduced [NADPH--hemoprotein reductase] + O2 = (24S)-hydroxycholestanol + oxidized [NADPH--hemoprotein reductase] + H2O + H(+)</text>
        <dbReference type="Rhea" id="RHEA:53808"/>
        <dbReference type="Rhea" id="RHEA-COMP:11964"/>
        <dbReference type="Rhea" id="RHEA-COMP:11965"/>
        <dbReference type="ChEBI" id="CHEBI:15377"/>
        <dbReference type="ChEBI" id="CHEBI:15378"/>
        <dbReference type="ChEBI" id="CHEBI:15379"/>
        <dbReference type="ChEBI" id="CHEBI:57618"/>
        <dbReference type="ChEBI" id="CHEBI:58210"/>
        <dbReference type="ChEBI" id="CHEBI:86570"/>
        <dbReference type="ChEBI" id="CHEBI:137687"/>
    </reaction>
    <physiologicalReaction direction="left-to-right" evidence="35">
        <dbReference type="Rhea" id="RHEA:53809"/>
    </physiologicalReaction>
</comment>
<gene>
    <name evidence="48" type="ORF">EGM_16948</name>
</gene>
<evidence type="ECO:0000256" key="5">
    <source>
        <dbReference type="ARBA" id="ARBA00005108"/>
    </source>
</evidence>
<evidence type="ECO:0000256" key="45">
    <source>
        <dbReference type="ARBA" id="ARBA00080170"/>
    </source>
</evidence>
<dbReference type="GO" id="GO:0098793">
    <property type="term" value="C:presynapse"/>
    <property type="evidence" value="ECO:0007669"/>
    <property type="project" value="UniProtKB-SubCell"/>
</dbReference>
<keyword evidence="7" id="KW-0153">Cholesterol metabolism</keyword>
<evidence type="ECO:0000313" key="48">
    <source>
        <dbReference type="EMBL" id="EHH63884.1"/>
    </source>
</evidence>
<evidence type="ECO:0000256" key="37">
    <source>
        <dbReference type="ARBA" id="ARBA00051817"/>
    </source>
</evidence>
<comment type="catalytic activity">
    <reaction evidence="28">
        <text>(24S)-hydroxycholesterol + reduced [NADPH--hemoprotein reductase] + O2 = 24S,25-dihydroxycholesterol + oxidized [NADPH--hemoprotein reductase] + H2O + H(+)</text>
        <dbReference type="Rhea" id="RHEA:46384"/>
        <dbReference type="Rhea" id="RHEA-COMP:11964"/>
        <dbReference type="Rhea" id="RHEA-COMP:11965"/>
        <dbReference type="ChEBI" id="CHEBI:15377"/>
        <dbReference type="ChEBI" id="CHEBI:15378"/>
        <dbReference type="ChEBI" id="CHEBI:15379"/>
        <dbReference type="ChEBI" id="CHEBI:34310"/>
        <dbReference type="ChEBI" id="CHEBI:57618"/>
        <dbReference type="ChEBI" id="CHEBI:58210"/>
        <dbReference type="ChEBI" id="CHEBI:86074"/>
    </reaction>
    <physiologicalReaction direction="left-to-right" evidence="28">
        <dbReference type="Rhea" id="RHEA:46385"/>
    </physiologicalReaction>
</comment>
<comment type="catalytic activity">
    <reaction evidence="33">
        <text>4beta-hydroxycholesterol + reduced [NADPH--hemoprotein reductase] + O2 = 4beta,24S-dihydroxycholesterol + oxidized [NADPH--hemoprotein reductase] + H2O + H(+)</text>
        <dbReference type="Rhea" id="RHEA:46392"/>
        <dbReference type="Rhea" id="RHEA-COMP:11964"/>
        <dbReference type="Rhea" id="RHEA-COMP:11965"/>
        <dbReference type="ChEBI" id="CHEBI:15377"/>
        <dbReference type="ChEBI" id="CHEBI:15378"/>
        <dbReference type="ChEBI" id="CHEBI:15379"/>
        <dbReference type="ChEBI" id="CHEBI:57618"/>
        <dbReference type="ChEBI" id="CHEBI:58210"/>
        <dbReference type="ChEBI" id="CHEBI:85778"/>
        <dbReference type="ChEBI" id="CHEBI:86087"/>
    </reaction>
    <physiologicalReaction direction="left-to-right" evidence="33">
        <dbReference type="Rhea" id="RHEA:46393"/>
    </physiologicalReaction>
</comment>
<evidence type="ECO:0000256" key="28">
    <source>
        <dbReference type="ARBA" id="ARBA00050430"/>
    </source>
</evidence>
<dbReference type="GO" id="GO:0006707">
    <property type="term" value="P:cholesterol catabolic process"/>
    <property type="evidence" value="ECO:0007669"/>
    <property type="project" value="InterPro"/>
</dbReference>
<comment type="subcellular location">
    <subcellularLocation>
        <location evidence="3">Cell projection</location>
        <location evidence="3">Dendrite</location>
    </subcellularLocation>
    <subcellularLocation>
        <location evidence="4">Endoplasmic reticulum membrane</location>
        <topology evidence="4">Single-pass membrane protein</topology>
    </subcellularLocation>
    <subcellularLocation>
        <location evidence="2">Microsome membrane</location>
        <topology evidence="2">Single-pass membrane protein</topology>
    </subcellularLocation>
    <subcellularLocation>
        <location evidence="24">Postsynapse</location>
    </subcellularLocation>
    <subcellularLocation>
        <location evidence="23">Presynapse</location>
    </subcellularLocation>
</comment>
<evidence type="ECO:0000256" key="29">
    <source>
        <dbReference type="ARBA" id="ARBA00050696"/>
    </source>
</evidence>
<keyword evidence="14 47" id="KW-0560">Oxidoreductase</keyword>
<comment type="catalytic activity">
    <reaction evidence="36">
        <text>(24S)-hydroxycholesterol + reduced [NADPH--hemoprotein reductase] + O2 = (24S,25R)-24,26-dihydroxycholesterol + oxidized [NADPH--hemoprotein reductase] + H2O + H(+)</text>
        <dbReference type="Rhea" id="RHEA:46388"/>
        <dbReference type="Rhea" id="RHEA-COMP:11964"/>
        <dbReference type="Rhea" id="RHEA-COMP:11965"/>
        <dbReference type="ChEBI" id="CHEBI:15377"/>
        <dbReference type="ChEBI" id="CHEBI:15378"/>
        <dbReference type="ChEBI" id="CHEBI:15379"/>
        <dbReference type="ChEBI" id="CHEBI:34310"/>
        <dbReference type="ChEBI" id="CHEBI:57618"/>
        <dbReference type="ChEBI" id="CHEBI:58210"/>
        <dbReference type="ChEBI" id="CHEBI:86165"/>
    </reaction>
    <physiologicalReaction direction="left-to-right" evidence="36">
        <dbReference type="Rhea" id="RHEA:46389"/>
    </physiologicalReaction>
</comment>
<comment type="pathway">
    <text evidence="5">Lipid metabolism; C21-steroid hormone metabolism.</text>
</comment>
<comment type="catalytic activity">
    <reaction evidence="30">
        <text>cholesterol + reduced [NADPH--hemoprotein reductase] + O2 = (24S)-hydroxycholesterol + oxidized [NADPH--hemoprotein reductase] + H2O + H(+)</text>
        <dbReference type="Rhea" id="RHEA:22716"/>
        <dbReference type="Rhea" id="RHEA-COMP:11964"/>
        <dbReference type="Rhea" id="RHEA-COMP:11965"/>
        <dbReference type="ChEBI" id="CHEBI:15377"/>
        <dbReference type="ChEBI" id="CHEBI:15378"/>
        <dbReference type="ChEBI" id="CHEBI:15379"/>
        <dbReference type="ChEBI" id="CHEBI:16113"/>
        <dbReference type="ChEBI" id="CHEBI:34310"/>
        <dbReference type="ChEBI" id="CHEBI:57618"/>
        <dbReference type="ChEBI" id="CHEBI:58210"/>
        <dbReference type="EC" id="1.14.14.25"/>
    </reaction>
    <physiologicalReaction direction="left-to-right" evidence="30">
        <dbReference type="Rhea" id="RHEA:22717"/>
    </physiologicalReaction>
</comment>
<comment type="catalytic activity">
    <reaction evidence="37">
        <text>7-dehydrocholesterol + reduced [NADPH--hemoprotein reductase] + O2 = cholesta-5,7-dien-3beta,24S-diol + oxidized [NADPH--hemoprotein reductase] + H2O + H(+)</text>
        <dbReference type="Rhea" id="RHEA:53244"/>
        <dbReference type="Rhea" id="RHEA-COMP:11964"/>
        <dbReference type="Rhea" id="RHEA-COMP:11965"/>
        <dbReference type="ChEBI" id="CHEBI:15377"/>
        <dbReference type="ChEBI" id="CHEBI:15378"/>
        <dbReference type="ChEBI" id="CHEBI:15379"/>
        <dbReference type="ChEBI" id="CHEBI:17759"/>
        <dbReference type="ChEBI" id="CHEBI:57618"/>
        <dbReference type="ChEBI" id="CHEBI:58210"/>
        <dbReference type="ChEBI" id="CHEBI:137061"/>
    </reaction>
    <physiologicalReaction direction="left-to-right" evidence="37">
        <dbReference type="Rhea" id="RHEA:53245"/>
    </physiologicalReaction>
</comment>
<evidence type="ECO:0000256" key="31">
    <source>
        <dbReference type="ARBA" id="ARBA00051188"/>
    </source>
</evidence>
<keyword evidence="9" id="KW-0812">Transmembrane</keyword>
<evidence type="ECO:0000256" key="8">
    <source>
        <dbReference type="ARBA" id="ARBA00022617"/>
    </source>
</evidence>
<evidence type="ECO:0000256" key="33">
    <source>
        <dbReference type="ARBA" id="ARBA00051527"/>
    </source>
</evidence>
<evidence type="ECO:0000256" key="15">
    <source>
        <dbReference type="ARBA" id="ARBA00023004"/>
    </source>
</evidence>
<keyword evidence="11" id="KW-0256">Endoplasmic reticulum</keyword>
<evidence type="ECO:0000256" key="26">
    <source>
        <dbReference type="ARBA" id="ARBA00050139"/>
    </source>
</evidence>
<evidence type="ECO:0000256" key="38">
    <source>
        <dbReference type="ARBA" id="ARBA00052074"/>
    </source>
</evidence>
<dbReference type="GO" id="GO:0005789">
    <property type="term" value="C:endoplasmic reticulum membrane"/>
    <property type="evidence" value="ECO:0007669"/>
    <property type="project" value="UniProtKB-SubCell"/>
</dbReference>
<comment type="cofactor">
    <cofactor evidence="1 46">
        <name>heme</name>
        <dbReference type="ChEBI" id="CHEBI:30413"/>
    </cofactor>
</comment>
<evidence type="ECO:0000256" key="14">
    <source>
        <dbReference type="ARBA" id="ARBA00023002"/>
    </source>
</evidence>
<keyword evidence="16" id="KW-0770">Synapse</keyword>
<keyword evidence="12" id="KW-0492">Microsome</keyword>
<evidence type="ECO:0000256" key="7">
    <source>
        <dbReference type="ARBA" id="ARBA00022548"/>
    </source>
</evidence>